<dbReference type="PANTHER" id="PTHR46806:SF5">
    <property type="entry name" value="F5_8 TYPE C DOMAIN-CONTAINING PROTEIN"/>
    <property type="match status" value="1"/>
</dbReference>
<keyword evidence="6" id="KW-1015">Disulfide bond</keyword>
<dbReference type="FunFam" id="2.60.120.260:FF:000016">
    <property type="entry name" value="Contactin-associated protein-like 4 isoform 1"/>
    <property type="match status" value="1"/>
</dbReference>
<reference evidence="9 10" key="2">
    <citation type="submission" date="2018-11" db="EMBL/GenBank/DDBJ databases">
        <authorList>
            <consortium name="Pathogen Informatics"/>
        </authorList>
    </citation>
    <scope>NUCLEOTIDE SEQUENCE [LARGE SCALE GENOMIC DNA]</scope>
</reference>
<dbReference type="InterPro" id="IPR050633">
    <property type="entry name" value="Neuropilin_MCO_CoagFactor"/>
</dbReference>
<evidence type="ECO:0000313" key="10">
    <source>
        <dbReference type="Proteomes" id="UP000278807"/>
    </source>
</evidence>
<dbReference type="SMART" id="SM00231">
    <property type="entry name" value="FA58C"/>
    <property type="match status" value="2"/>
</dbReference>
<name>A0A0R3TXG3_RODNA</name>
<feature type="domain" description="F5/8 type C" evidence="8">
    <location>
        <begin position="56"/>
        <end position="211"/>
    </location>
</feature>
<keyword evidence="5" id="KW-0472">Membrane</keyword>
<evidence type="ECO:0000256" key="7">
    <source>
        <dbReference type="SAM" id="SignalP"/>
    </source>
</evidence>
<keyword evidence="3" id="KW-0964">Secreted</keyword>
<dbReference type="InterPro" id="IPR008979">
    <property type="entry name" value="Galactose-bd-like_sf"/>
</dbReference>
<keyword evidence="7" id="KW-0732">Signal</keyword>
<reference evidence="11" key="1">
    <citation type="submission" date="2017-02" db="UniProtKB">
        <authorList>
            <consortium name="WormBaseParasite"/>
        </authorList>
    </citation>
    <scope>IDENTIFICATION</scope>
</reference>
<organism evidence="11">
    <name type="scientific">Rodentolepis nana</name>
    <name type="common">Dwarf tapeworm</name>
    <name type="synonym">Hymenolepis nana</name>
    <dbReference type="NCBI Taxonomy" id="102285"/>
    <lineage>
        <taxon>Eukaryota</taxon>
        <taxon>Metazoa</taxon>
        <taxon>Spiralia</taxon>
        <taxon>Lophotrochozoa</taxon>
        <taxon>Platyhelminthes</taxon>
        <taxon>Cestoda</taxon>
        <taxon>Eucestoda</taxon>
        <taxon>Cyclophyllidea</taxon>
        <taxon>Hymenolepididae</taxon>
        <taxon>Rodentolepis</taxon>
    </lineage>
</organism>
<dbReference type="PROSITE" id="PS50022">
    <property type="entry name" value="FA58C_3"/>
    <property type="match status" value="2"/>
</dbReference>
<dbReference type="AlphaFoldDB" id="A0A0R3TXG3"/>
<gene>
    <name evidence="9" type="ORF">HNAJ_LOCUS12536</name>
</gene>
<keyword evidence="10" id="KW-1185">Reference proteome</keyword>
<dbReference type="PROSITE" id="PS01285">
    <property type="entry name" value="FA58C_1"/>
    <property type="match status" value="1"/>
</dbReference>
<dbReference type="OrthoDB" id="6262482at2759"/>
<feature type="domain" description="F5/8 type C" evidence="8">
    <location>
        <begin position="214"/>
        <end position="362"/>
    </location>
</feature>
<sequence>MRRDSPLLSFISTLLLFSTLIQLIPPPVLGDSQNVMRMDRGASGVNYNYDPSYDACEQDDPLGMISGAITDAQISASSFMDEGDWAINSCSPNNARPFLTNGLAWCPKYKSSTEWLQIDLGVRATITGVMLQGRGDGEEWVASYTLSFSDDGIFWRFANNHYGNQRIFEGNTDSYLVKHAYLDEAVVTRFVRIFPFTWNRHPSLRIELIGCQPCRQLLGTPPYARFAASTTRSKKYGKTCSAEDGHYYSNKAWCSKRQNGMQWYQIDLGPPTLITAVVLRPRGDGKWQQYVTLFKMSYSNDSLLWFFYKDAAHLDQRVFTGNTQTLTERVHYLSAPIVARYVRIHPISWRGRIAMRVGLLGCRHRGACDPGFFRINDKSSCGKQKYF</sequence>
<dbReference type="PROSITE" id="PS01286">
    <property type="entry name" value="FA58C_2"/>
    <property type="match status" value="2"/>
</dbReference>
<evidence type="ECO:0000313" key="11">
    <source>
        <dbReference type="WBParaSite" id="HNAJ_0001255801-mRNA-1"/>
    </source>
</evidence>
<evidence type="ECO:0000256" key="4">
    <source>
        <dbReference type="ARBA" id="ARBA00022889"/>
    </source>
</evidence>
<dbReference type="GO" id="GO:0005886">
    <property type="term" value="C:plasma membrane"/>
    <property type="evidence" value="ECO:0007669"/>
    <property type="project" value="TreeGrafter"/>
</dbReference>
<evidence type="ECO:0000256" key="3">
    <source>
        <dbReference type="ARBA" id="ARBA00022525"/>
    </source>
</evidence>
<evidence type="ECO:0000256" key="6">
    <source>
        <dbReference type="ARBA" id="ARBA00023157"/>
    </source>
</evidence>
<evidence type="ECO:0000256" key="1">
    <source>
        <dbReference type="ARBA" id="ARBA00004184"/>
    </source>
</evidence>
<protein>
    <submittedName>
        <fullName evidence="11">F5/8 type C domain-containing protein</fullName>
    </submittedName>
</protein>
<dbReference type="PANTHER" id="PTHR46806">
    <property type="entry name" value="F5/8 TYPE C DOMAIN-CONTAINING PROTEIN"/>
    <property type="match status" value="1"/>
</dbReference>
<dbReference type="GO" id="GO:0005576">
    <property type="term" value="C:extracellular region"/>
    <property type="evidence" value="ECO:0007669"/>
    <property type="project" value="UniProtKB-SubCell"/>
</dbReference>
<dbReference type="Pfam" id="PF00754">
    <property type="entry name" value="F5_F8_type_C"/>
    <property type="match status" value="2"/>
</dbReference>
<accession>A0A0R3TXG3</accession>
<keyword evidence="4" id="KW-0130">Cell adhesion</keyword>
<evidence type="ECO:0000256" key="5">
    <source>
        <dbReference type="ARBA" id="ARBA00023136"/>
    </source>
</evidence>
<dbReference type="InterPro" id="IPR000421">
    <property type="entry name" value="FA58C"/>
</dbReference>
<dbReference type="GO" id="GO:0038023">
    <property type="term" value="F:signaling receptor activity"/>
    <property type="evidence" value="ECO:0007669"/>
    <property type="project" value="TreeGrafter"/>
</dbReference>
<dbReference type="Gene3D" id="2.60.120.260">
    <property type="entry name" value="Galactose-binding domain-like"/>
    <property type="match status" value="2"/>
</dbReference>
<evidence type="ECO:0000313" key="9">
    <source>
        <dbReference type="EMBL" id="VDO13375.1"/>
    </source>
</evidence>
<dbReference type="WBParaSite" id="HNAJ_0001255801-mRNA-1">
    <property type="protein sequence ID" value="HNAJ_0001255801-mRNA-1"/>
    <property type="gene ID" value="HNAJ_0001255801"/>
</dbReference>
<dbReference type="STRING" id="102285.A0A0R3TXG3"/>
<dbReference type="CDD" id="cd00057">
    <property type="entry name" value="FA58C"/>
    <property type="match status" value="2"/>
</dbReference>
<dbReference type="GO" id="GO:0012505">
    <property type="term" value="C:endomembrane system"/>
    <property type="evidence" value="ECO:0007669"/>
    <property type="project" value="UniProtKB-SubCell"/>
</dbReference>
<dbReference type="EMBL" id="UZAE01014409">
    <property type="protein sequence ID" value="VDO13375.1"/>
    <property type="molecule type" value="Genomic_DNA"/>
</dbReference>
<evidence type="ECO:0000259" key="8">
    <source>
        <dbReference type="PROSITE" id="PS50022"/>
    </source>
</evidence>
<evidence type="ECO:0000256" key="2">
    <source>
        <dbReference type="ARBA" id="ARBA00004613"/>
    </source>
</evidence>
<comment type="subcellular location">
    <subcellularLocation>
        <location evidence="1">Endomembrane system</location>
        <topology evidence="1">Peripheral membrane protein</topology>
    </subcellularLocation>
    <subcellularLocation>
        <location evidence="2">Secreted</location>
    </subcellularLocation>
</comment>
<feature type="signal peptide" evidence="7">
    <location>
        <begin position="1"/>
        <end position="30"/>
    </location>
</feature>
<dbReference type="Proteomes" id="UP000278807">
    <property type="component" value="Unassembled WGS sequence"/>
</dbReference>
<proteinExistence type="predicted"/>
<dbReference type="SUPFAM" id="SSF49785">
    <property type="entry name" value="Galactose-binding domain-like"/>
    <property type="match status" value="2"/>
</dbReference>
<feature type="chain" id="PRO_5043132162" evidence="7">
    <location>
        <begin position="31"/>
        <end position="387"/>
    </location>
</feature>
<dbReference type="GO" id="GO:0007155">
    <property type="term" value="P:cell adhesion"/>
    <property type="evidence" value="ECO:0007669"/>
    <property type="project" value="UniProtKB-KW"/>
</dbReference>